<keyword evidence="1" id="KW-0812">Transmembrane</keyword>
<dbReference type="Pfam" id="PF07963">
    <property type="entry name" value="N_methyl"/>
    <property type="match status" value="1"/>
</dbReference>
<comment type="caution">
    <text evidence="2">The sequence shown here is derived from an EMBL/GenBank/DDBJ whole genome shotgun (WGS) entry which is preliminary data.</text>
</comment>
<dbReference type="PROSITE" id="PS00409">
    <property type="entry name" value="PROKAR_NTER_METHYL"/>
    <property type="match status" value="1"/>
</dbReference>
<keyword evidence="1" id="KW-1133">Transmembrane helix</keyword>
<evidence type="ECO:0000256" key="1">
    <source>
        <dbReference type="SAM" id="Phobius"/>
    </source>
</evidence>
<keyword evidence="1" id="KW-0472">Membrane</keyword>
<dbReference type="AlphaFoldDB" id="A0A8J6N860"/>
<gene>
    <name evidence="2" type="ORF">H8E80_09550</name>
</gene>
<dbReference type="InterPro" id="IPR045584">
    <property type="entry name" value="Pilin-like"/>
</dbReference>
<evidence type="ECO:0000313" key="2">
    <source>
        <dbReference type="EMBL" id="MBC8200268.1"/>
    </source>
</evidence>
<accession>A0A8J6N860</accession>
<dbReference type="InterPro" id="IPR012902">
    <property type="entry name" value="N_methyl_site"/>
</dbReference>
<protein>
    <submittedName>
        <fullName evidence="2">Prepilin-type N-terminal cleavage/methylation domain-containing protein</fullName>
    </submittedName>
</protein>
<dbReference type="SUPFAM" id="SSF54523">
    <property type="entry name" value="Pili subunits"/>
    <property type="match status" value="1"/>
</dbReference>
<proteinExistence type="predicted"/>
<name>A0A8J6N860_9BACT</name>
<sequence length="202" mass="22578">MYYLPKNREGGFTLVELLIAMTIGLIILAALSSTFLMQRKIYDVQEQIVEMVQTARAAMDMMTREIRMAGYDPTGAGFDGITYDADQLEIKADMYQTNNTGNPDGDTDDSNEHIKYTMDSDYPFEIRRDTGGGRQEFALNIQTFTFDYLNSAGSATTTTADIRQIRITITARTSKADADYSANNGYRTHTLTSLITPRNLGL</sequence>
<dbReference type="Proteomes" id="UP000603545">
    <property type="component" value="Unassembled WGS sequence"/>
</dbReference>
<dbReference type="NCBIfam" id="TIGR02532">
    <property type="entry name" value="IV_pilin_GFxxxE"/>
    <property type="match status" value="1"/>
</dbReference>
<dbReference type="EMBL" id="JACNLL010000089">
    <property type="protein sequence ID" value="MBC8200268.1"/>
    <property type="molecule type" value="Genomic_DNA"/>
</dbReference>
<evidence type="ECO:0000313" key="3">
    <source>
        <dbReference type="Proteomes" id="UP000603545"/>
    </source>
</evidence>
<organism evidence="2 3">
    <name type="scientific">Candidatus Desulfaltia bathyphila</name>
    <dbReference type="NCBI Taxonomy" id="2841697"/>
    <lineage>
        <taxon>Bacteria</taxon>
        <taxon>Pseudomonadati</taxon>
        <taxon>Thermodesulfobacteriota</taxon>
        <taxon>Desulfobacteria</taxon>
        <taxon>Desulfobacterales</taxon>
        <taxon>Desulfobacterales incertae sedis</taxon>
        <taxon>Candidatus Desulfaltia</taxon>
    </lineage>
</organism>
<feature type="transmembrane region" description="Helical" evidence="1">
    <location>
        <begin position="12"/>
        <end position="31"/>
    </location>
</feature>
<reference evidence="2 3" key="1">
    <citation type="submission" date="2020-08" db="EMBL/GenBank/DDBJ databases">
        <title>Bridging the membrane lipid divide: bacteria of the FCB group superphylum have the potential to synthesize archaeal ether lipids.</title>
        <authorList>
            <person name="Villanueva L."/>
            <person name="Von Meijenfeldt F.A.B."/>
            <person name="Westbye A.B."/>
            <person name="Yadav S."/>
            <person name="Hopmans E.C."/>
            <person name="Dutilh B.E."/>
            <person name="Sinninghe Damste J.S."/>
        </authorList>
    </citation>
    <scope>NUCLEOTIDE SEQUENCE [LARGE SCALE GENOMIC DNA]</scope>
    <source>
        <strain evidence="2">NIOZ-UU82</strain>
    </source>
</reference>